<dbReference type="RefSeq" id="WP_002713526.1">
    <property type="nucleotide sequence ID" value="NZ_KB375281.1"/>
</dbReference>
<dbReference type="Proteomes" id="UP000001095">
    <property type="component" value="Unassembled WGS sequence"/>
</dbReference>
<dbReference type="HOGENOM" id="CLU_2646422_0_0_5"/>
<organism evidence="1 2">
    <name type="scientific">Afipia clevelandensis ATCC 49720</name>
    <dbReference type="NCBI Taxonomy" id="883079"/>
    <lineage>
        <taxon>Bacteria</taxon>
        <taxon>Pseudomonadati</taxon>
        <taxon>Pseudomonadota</taxon>
        <taxon>Alphaproteobacteria</taxon>
        <taxon>Hyphomicrobiales</taxon>
        <taxon>Nitrobacteraceae</taxon>
        <taxon>Afipia</taxon>
    </lineage>
</organism>
<evidence type="ECO:0000313" key="1">
    <source>
        <dbReference type="EMBL" id="EKS35388.1"/>
    </source>
</evidence>
<proteinExistence type="predicted"/>
<comment type="caution">
    <text evidence="1">The sequence shown here is derived from an EMBL/GenBank/DDBJ whole genome shotgun (WGS) entry which is preliminary data.</text>
</comment>
<gene>
    <name evidence="1" type="ORF">HMPREF9696_02660</name>
</gene>
<dbReference type="Gene3D" id="1.10.238.160">
    <property type="match status" value="1"/>
</dbReference>
<keyword evidence="2" id="KW-1185">Reference proteome</keyword>
<sequence length="76" mass="8725">MRSNNDVEYLTAAQVRARFGGTSRMWLHRRIAKDDFPAPVTFGGRYRHFKLSEIEAWEANMIKRGIKAASIIASKK</sequence>
<evidence type="ECO:0008006" key="3">
    <source>
        <dbReference type="Google" id="ProtNLM"/>
    </source>
</evidence>
<reference evidence="1 2" key="1">
    <citation type="submission" date="2012-04" db="EMBL/GenBank/DDBJ databases">
        <title>The Genome Sequence of Afipia clevelandensis ATCC 49720.</title>
        <authorList>
            <consortium name="The Broad Institute Genome Sequencing Platform"/>
            <person name="Earl A."/>
            <person name="Ward D."/>
            <person name="Feldgarden M."/>
            <person name="Gevers D."/>
            <person name="Huys G."/>
            <person name="Walker B."/>
            <person name="Young S.K."/>
            <person name="Zeng Q."/>
            <person name="Gargeya S."/>
            <person name="Fitzgerald M."/>
            <person name="Haas B."/>
            <person name="Abouelleil A."/>
            <person name="Alvarado L."/>
            <person name="Arachchi H.M."/>
            <person name="Berlin A."/>
            <person name="Chapman S.B."/>
            <person name="Goldberg J."/>
            <person name="Griggs A."/>
            <person name="Gujja S."/>
            <person name="Hansen M."/>
            <person name="Howarth C."/>
            <person name="Imamovic A."/>
            <person name="Larimer J."/>
            <person name="McCowen C."/>
            <person name="Montmayeur A."/>
            <person name="Murphy C."/>
            <person name="Neiman D."/>
            <person name="Pearson M."/>
            <person name="Priest M."/>
            <person name="Roberts A."/>
            <person name="Saif S."/>
            <person name="Shea T."/>
            <person name="Sisk P."/>
            <person name="Sykes S."/>
            <person name="Wortman J."/>
            <person name="Nusbaum C."/>
            <person name="Birren B."/>
        </authorList>
    </citation>
    <scope>NUCLEOTIDE SEQUENCE [LARGE SCALE GENOMIC DNA]</scope>
    <source>
        <strain evidence="1 2">ATCC 49720</strain>
    </source>
</reference>
<accession>K8PAL4</accession>
<dbReference type="AlphaFoldDB" id="K8PAL4"/>
<dbReference type="OrthoDB" id="8091188at2"/>
<evidence type="ECO:0000313" key="2">
    <source>
        <dbReference type="Proteomes" id="UP000001095"/>
    </source>
</evidence>
<name>K8PAL4_9BRAD</name>
<dbReference type="EMBL" id="AGWY01000011">
    <property type="protein sequence ID" value="EKS35388.1"/>
    <property type="molecule type" value="Genomic_DNA"/>
</dbReference>
<protein>
    <recommendedName>
        <fullName evidence="3">Helix-turn-helix domain-containing protein</fullName>
    </recommendedName>
</protein>